<feature type="binding site" evidence="8">
    <location>
        <begin position="147"/>
        <end position="150"/>
    </location>
    <ligand>
        <name>ATP</name>
        <dbReference type="ChEBI" id="CHEBI:30616"/>
    </ligand>
</feature>
<dbReference type="RefSeq" id="WP_035165226.1">
    <property type="nucleotide sequence ID" value="NZ_AZTB01000121.1"/>
</dbReference>
<dbReference type="InterPro" id="IPR042176">
    <property type="entry name" value="Pantoate_ligase_C"/>
</dbReference>
<dbReference type="PANTHER" id="PTHR21299:SF1">
    <property type="entry name" value="PANTOATE--BETA-ALANINE LIGASE"/>
    <property type="match status" value="1"/>
</dbReference>
<sequence>MKIIKSIEEMKSIISDEKSKGKSIGLVPTMGYLHDGHLSLMKRARKENDVVVASIFVNPKQFGQGEDYEVYPRDIERDSKLADSVGVDYIFAPEVKEMYPEGYNTYVEVLGVTDKLCGASRPGHFRGVTTVVTKLFNIVTPDRAYFGQKDAQQVYVVRQMVRDLNMDVNIISCPIVREHDGLAMSSRNTYLSEEERRQALVLSKSLFWAKDMINKGERDAKTLVEGIKSMINEMPLADIDYVEIIDYDTFREVEKLKGNILIALAVRIGKTRLIDNILVEVE</sequence>
<evidence type="ECO:0000313" key="10">
    <source>
        <dbReference type="Proteomes" id="UP000029622"/>
    </source>
</evidence>
<evidence type="ECO:0000256" key="3">
    <source>
        <dbReference type="ARBA" id="ARBA00022598"/>
    </source>
</evidence>
<feature type="active site" description="Proton donor" evidence="8">
    <location>
        <position position="37"/>
    </location>
</feature>
<keyword evidence="8" id="KW-0963">Cytoplasm</keyword>
<dbReference type="FunFam" id="3.40.50.620:FF:000013">
    <property type="entry name" value="Pantothenate synthetase"/>
    <property type="match status" value="1"/>
</dbReference>
<gene>
    <name evidence="8" type="primary">panC</name>
    <name evidence="9" type="ORF">Y919_12155</name>
</gene>
<accession>A0A096BF91</accession>
<dbReference type="Gene3D" id="3.30.1300.10">
    <property type="entry name" value="Pantoate-beta-alanine ligase, C-terminal domain"/>
    <property type="match status" value="1"/>
</dbReference>
<dbReference type="SUPFAM" id="SSF52374">
    <property type="entry name" value="Nucleotidylyl transferase"/>
    <property type="match status" value="1"/>
</dbReference>
<evidence type="ECO:0000256" key="7">
    <source>
        <dbReference type="ARBA" id="ARBA00048258"/>
    </source>
</evidence>
<dbReference type="GO" id="GO:0015940">
    <property type="term" value="P:pantothenate biosynthetic process"/>
    <property type="evidence" value="ECO:0007669"/>
    <property type="project" value="UniProtKB-UniRule"/>
</dbReference>
<comment type="pathway">
    <text evidence="1 8">Cofactor biosynthesis; (R)-pantothenate biosynthesis; (R)-pantothenate from (R)-pantoate and beta-alanine: step 1/1.</text>
</comment>
<feature type="binding site" evidence="8">
    <location>
        <position position="153"/>
    </location>
    <ligand>
        <name>(R)-pantoate</name>
        <dbReference type="ChEBI" id="CHEBI:15980"/>
    </ligand>
</feature>
<dbReference type="CDD" id="cd00560">
    <property type="entry name" value="PanC"/>
    <property type="match status" value="1"/>
</dbReference>
<dbReference type="GO" id="GO:0004592">
    <property type="term" value="F:pantoate-beta-alanine ligase activity"/>
    <property type="evidence" value="ECO:0007669"/>
    <property type="project" value="UniProtKB-UniRule"/>
</dbReference>
<keyword evidence="3 8" id="KW-0436">Ligase</keyword>
<comment type="function">
    <text evidence="8">Catalyzes the condensation of pantoate with beta-alanine in an ATP-dependent reaction via a pantoyl-adenylate intermediate.</text>
</comment>
<protein>
    <recommendedName>
        <fullName evidence="8">Pantothenate synthetase</fullName>
        <shortName evidence="8">PS</shortName>
        <ecNumber evidence="8">6.3.2.1</ecNumber>
    </recommendedName>
    <alternativeName>
        <fullName evidence="8">Pantoate--beta-alanine ligase</fullName>
    </alternativeName>
    <alternativeName>
        <fullName evidence="8">Pantoate-activating enzyme</fullName>
    </alternativeName>
</protein>
<organism evidence="9 10">
    <name type="scientific">Caloranaerobacter azorensis H53214</name>
    <dbReference type="NCBI Taxonomy" id="1156417"/>
    <lineage>
        <taxon>Bacteria</taxon>
        <taxon>Bacillati</taxon>
        <taxon>Bacillota</taxon>
        <taxon>Tissierellia</taxon>
        <taxon>Tissierellales</taxon>
        <taxon>Thermohalobacteraceae</taxon>
        <taxon>Caloranaerobacter</taxon>
    </lineage>
</organism>
<evidence type="ECO:0000313" key="9">
    <source>
        <dbReference type="EMBL" id="KGG79423.1"/>
    </source>
</evidence>
<dbReference type="Pfam" id="PF02569">
    <property type="entry name" value="Pantoate_ligase"/>
    <property type="match status" value="1"/>
</dbReference>
<dbReference type="EMBL" id="AZTB01000121">
    <property type="protein sequence ID" value="KGG79423.1"/>
    <property type="molecule type" value="Genomic_DNA"/>
</dbReference>
<evidence type="ECO:0000256" key="4">
    <source>
        <dbReference type="ARBA" id="ARBA00022655"/>
    </source>
</evidence>
<dbReference type="GO" id="GO:0005524">
    <property type="term" value="F:ATP binding"/>
    <property type="evidence" value="ECO:0007669"/>
    <property type="project" value="UniProtKB-KW"/>
</dbReference>
<dbReference type="STRING" id="1156417.Y919_12155"/>
<keyword evidence="5 8" id="KW-0547">Nucleotide-binding</keyword>
<dbReference type="UniPathway" id="UPA00028">
    <property type="reaction ID" value="UER00005"/>
</dbReference>
<comment type="catalytic activity">
    <reaction evidence="7 8">
        <text>(R)-pantoate + beta-alanine + ATP = (R)-pantothenate + AMP + diphosphate + H(+)</text>
        <dbReference type="Rhea" id="RHEA:10912"/>
        <dbReference type="ChEBI" id="CHEBI:15378"/>
        <dbReference type="ChEBI" id="CHEBI:15980"/>
        <dbReference type="ChEBI" id="CHEBI:29032"/>
        <dbReference type="ChEBI" id="CHEBI:30616"/>
        <dbReference type="ChEBI" id="CHEBI:33019"/>
        <dbReference type="ChEBI" id="CHEBI:57966"/>
        <dbReference type="ChEBI" id="CHEBI:456215"/>
        <dbReference type="EC" id="6.3.2.1"/>
    </reaction>
</comment>
<dbReference type="Gene3D" id="3.40.50.620">
    <property type="entry name" value="HUPs"/>
    <property type="match status" value="1"/>
</dbReference>
<comment type="subcellular location">
    <subcellularLocation>
        <location evidence="8">Cytoplasm</location>
    </subcellularLocation>
</comment>
<dbReference type="Proteomes" id="UP000029622">
    <property type="component" value="Unassembled WGS sequence"/>
</dbReference>
<dbReference type="FunFam" id="3.30.1300.10:FF:000001">
    <property type="entry name" value="Pantothenate synthetase"/>
    <property type="match status" value="1"/>
</dbReference>
<dbReference type="HAMAP" id="MF_00158">
    <property type="entry name" value="PanC"/>
    <property type="match status" value="1"/>
</dbReference>
<dbReference type="InterPro" id="IPR003721">
    <property type="entry name" value="Pantoate_ligase"/>
</dbReference>
<dbReference type="EC" id="6.3.2.1" evidence="8"/>
<name>A0A096BF91_9FIRM</name>
<reference evidence="9 10" key="1">
    <citation type="submission" date="2013-12" db="EMBL/GenBank/DDBJ databases">
        <title>Draft genome sequence of Caloranaerobacter sp. H53214.</title>
        <authorList>
            <person name="Jiang L.J."/>
            <person name="Shao Z.Z."/>
            <person name="Long M.N."/>
        </authorList>
    </citation>
    <scope>NUCLEOTIDE SEQUENCE [LARGE SCALE GENOMIC DNA]</scope>
    <source>
        <strain evidence="9 10">H53214</strain>
    </source>
</reference>
<feature type="binding site" evidence="8">
    <location>
        <position position="61"/>
    </location>
    <ligand>
        <name>(R)-pantoate</name>
        <dbReference type="ChEBI" id="CHEBI:15980"/>
    </ligand>
</feature>
<proteinExistence type="inferred from homology"/>
<evidence type="ECO:0000256" key="1">
    <source>
        <dbReference type="ARBA" id="ARBA00004990"/>
    </source>
</evidence>
<dbReference type="GO" id="GO:0005829">
    <property type="term" value="C:cytosol"/>
    <property type="evidence" value="ECO:0007669"/>
    <property type="project" value="TreeGrafter"/>
</dbReference>
<comment type="caution">
    <text evidence="9">The sequence shown here is derived from an EMBL/GenBank/DDBJ whole genome shotgun (WGS) entry which is preliminary data.</text>
</comment>
<keyword evidence="4 8" id="KW-0566">Pantothenate biosynthesis</keyword>
<feature type="binding site" evidence="8">
    <location>
        <position position="61"/>
    </location>
    <ligand>
        <name>beta-alanine</name>
        <dbReference type="ChEBI" id="CHEBI:57966"/>
    </ligand>
</feature>
<feature type="binding site" evidence="8">
    <location>
        <begin position="184"/>
        <end position="187"/>
    </location>
    <ligand>
        <name>ATP</name>
        <dbReference type="ChEBI" id="CHEBI:30616"/>
    </ligand>
</feature>
<evidence type="ECO:0000256" key="5">
    <source>
        <dbReference type="ARBA" id="ARBA00022741"/>
    </source>
</evidence>
<evidence type="ECO:0000256" key="6">
    <source>
        <dbReference type="ARBA" id="ARBA00022840"/>
    </source>
</evidence>
<evidence type="ECO:0000256" key="2">
    <source>
        <dbReference type="ARBA" id="ARBA00009256"/>
    </source>
</evidence>
<evidence type="ECO:0000256" key="8">
    <source>
        <dbReference type="HAMAP-Rule" id="MF_00158"/>
    </source>
</evidence>
<dbReference type="AlphaFoldDB" id="A0A096BF91"/>
<dbReference type="PANTHER" id="PTHR21299">
    <property type="entry name" value="CYTIDYLATE KINASE/PANTOATE-BETA-ALANINE LIGASE"/>
    <property type="match status" value="1"/>
</dbReference>
<feature type="binding site" evidence="8">
    <location>
        <position position="176"/>
    </location>
    <ligand>
        <name>ATP</name>
        <dbReference type="ChEBI" id="CHEBI:30616"/>
    </ligand>
</feature>
<dbReference type="InterPro" id="IPR014729">
    <property type="entry name" value="Rossmann-like_a/b/a_fold"/>
</dbReference>
<dbReference type="NCBIfam" id="TIGR00018">
    <property type="entry name" value="panC"/>
    <property type="match status" value="1"/>
</dbReference>
<feature type="binding site" evidence="8">
    <location>
        <begin position="30"/>
        <end position="37"/>
    </location>
    <ligand>
        <name>ATP</name>
        <dbReference type="ChEBI" id="CHEBI:30616"/>
    </ligand>
</feature>
<comment type="subunit">
    <text evidence="8">Homodimer.</text>
</comment>
<keyword evidence="6 8" id="KW-0067">ATP-binding</keyword>
<comment type="similarity">
    <text evidence="2 8">Belongs to the pantothenate synthetase family.</text>
</comment>
<comment type="miscellaneous">
    <text evidence="8">The reaction proceeds by a bi uni uni bi ping pong mechanism.</text>
</comment>